<name>A0A6I6QYC4_BIFAD</name>
<proteinExistence type="predicted"/>
<dbReference type="Proteomes" id="UP000464884">
    <property type="component" value="Chromosome"/>
</dbReference>
<accession>A0A6I6QYC4</accession>
<gene>
    <name evidence="1" type="ORF">F3K97_04860</name>
</gene>
<evidence type="ECO:0000313" key="1">
    <source>
        <dbReference type="EMBL" id="QHB62662.1"/>
    </source>
</evidence>
<evidence type="ECO:0000313" key="2">
    <source>
        <dbReference type="Proteomes" id="UP000464884"/>
    </source>
</evidence>
<dbReference type="EMBL" id="CP047129">
    <property type="protein sequence ID" value="QHB62662.1"/>
    <property type="molecule type" value="Genomic_DNA"/>
</dbReference>
<dbReference type="AlphaFoldDB" id="A0A6I6QYC4"/>
<dbReference type="RefSeq" id="WP_159140573.1">
    <property type="nucleotide sequence ID" value="NZ_CP047129.1"/>
</dbReference>
<sequence length="93" mass="9946">MFPAAREGMVPSAGVALALRARPWLKRLDTPMCGRELDACVGVSVPMPPDLSFDMAGRSYCVLWRALDAMWSKFGDVPADMAAASAGTQDSLL</sequence>
<protein>
    <submittedName>
        <fullName evidence="1">Uncharacterized protein</fullName>
    </submittedName>
</protein>
<organism evidence="1 2">
    <name type="scientific">Bifidobacterium adolescentis</name>
    <dbReference type="NCBI Taxonomy" id="1680"/>
    <lineage>
        <taxon>Bacteria</taxon>
        <taxon>Bacillati</taxon>
        <taxon>Actinomycetota</taxon>
        <taxon>Actinomycetes</taxon>
        <taxon>Bifidobacteriales</taxon>
        <taxon>Bifidobacteriaceae</taxon>
        <taxon>Bifidobacterium</taxon>
    </lineage>
</organism>
<reference evidence="1 2" key="1">
    <citation type="submission" date="2019-12" db="EMBL/GenBank/DDBJ databases">
        <title>Draft Genome Sequence of Bifidobacterium adolescentis ZJ2.</title>
        <authorList>
            <person name="Jin Z."/>
        </authorList>
    </citation>
    <scope>NUCLEOTIDE SEQUENCE [LARGE SCALE GENOMIC DNA]</scope>
    <source>
        <strain evidence="1 2">ZJ2</strain>
    </source>
</reference>